<keyword evidence="8" id="KW-0464">Manganese</keyword>
<feature type="binding site" evidence="8">
    <location>
        <position position="173"/>
    </location>
    <ligand>
        <name>ATP</name>
        <dbReference type="ChEBI" id="CHEBI:30616"/>
    </ligand>
</feature>
<comment type="caution">
    <text evidence="9">The sequence shown here is derived from an EMBL/GenBank/DDBJ whole genome shotgun (WGS) entry which is preliminary data.</text>
</comment>
<comment type="catalytic activity">
    <reaction evidence="8">
        <text>L-tyrosyl-[protein] + UTP = O-(5'-uridylyl)-L-tyrosyl-[protein] + diphosphate</text>
        <dbReference type="Rhea" id="RHEA:83887"/>
        <dbReference type="Rhea" id="RHEA-COMP:10136"/>
        <dbReference type="Rhea" id="RHEA-COMP:20238"/>
        <dbReference type="ChEBI" id="CHEBI:33019"/>
        <dbReference type="ChEBI" id="CHEBI:46398"/>
        <dbReference type="ChEBI" id="CHEBI:46858"/>
        <dbReference type="ChEBI" id="CHEBI:90602"/>
    </reaction>
</comment>
<evidence type="ECO:0000313" key="10">
    <source>
        <dbReference type="Proteomes" id="UP000535415"/>
    </source>
</evidence>
<feature type="binding site" evidence="8">
    <location>
        <position position="122"/>
    </location>
    <ligand>
        <name>ATP</name>
        <dbReference type="ChEBI" id="CHEBI:30616"/>
    </ligand>
</feature>
<dbReference type="AlphaFoldDB" id="A0A7W9EWY0"/>
<keyword evidence="6 8" id="KW-0067">ATP-binding</keyword>
<dbReference type="GO" id="GO:0005524">
    <property type="term" value="F:ATP binding"/>
    <property type="evidence" value="ECO:0007669"/>
    <property type="project" value="UniProtKB-UniRule"/>
</dbReference>
<evidence type="ECO:0000256" key="7">
    <source>
        <dbReference type="ARBA" id="ARBA00022842"/>
    </source>
</evidence>
<comment type="cofactor">
    <cofactor evidence="8">
        <name>Mg(2+)</name>
        <dbReference type="ChEBI" id="CHEBI:18420"/>
    </cofactor>
    <cofactor evidence="8">
        <name>Mn(2+)</name>
        <dbReference type="ChEBI" id="CHEBI:29035"/>
    </cofactor>
</comment>
<gene>
    <name evidence="8" type="primary">ydiU</name>
    <name evidence="8" type="synonym">selO</name>
    <name evidence="9" type="ORF">FHS72_000799</name>
</gene>
<feature type="binding site" evidence="8">
    <location>
        <position position="250"/>
    </location>
    <ligand>
        <name>Mg(2+)</name>
        <dbReference type="ChEBI" id="CHEBI:18420"/>
    </ligand>
</feature>
<keyword evidence="7 8" id="KW-0460">Magnesium</keyword>
<dbReference type="GO" id="GO:0030145">
    <property type="term" value="F:manganese ion binding"/>
    <property type="evidence" value="ECO:0007669"/>
    <property type="project" value="UniProtKB-UniRule"/>
</dbReference>
<protein>
    <recommendedName>
        <fullName evidence="8">Protein nucleotidyltransferase YdiU</fullName>
        <ecNumber evidence="8">2.7.7.-</ecNumber>
    </recommendedName>
    <alternativeName>
        <fullName evidence="8">Protein adenylyltransferase YdiU</fullName>
        <ecNumber evidence="8">2.7.7.108</ecNumber>
    </alternativeName>
    <alternativeName>
        <fullName evidence="8">Protein uridylyltransferase YdiU</fullName>
        <ecNumber evidence="8">2.7.7.-</ecNumber>
    </alternativeName>
</protein>
<proteinExistence type="inferred from homology"/>
<feature type="binding site" evidence="8">
    <location>
        <position position="123"/>
    </location>
    <ligand>
        <name>ATP</name>
        <dbReference type="ChEBI" id="CHEBI:30616"/>
    </ligand>
</feature>
<feature type="binding site" evidence="8">
    <location>
        <position position="90"/>
    </location>
    <ligand>
        <name>ATP</name>
        <dbReference type="ChEBI" id="CHEBI:30616"/>
    </ligand>
</feature>
<dbReference type="EC" id="2.7.7.108" evidence="8"/>
<feature type="binding site" evidence="8">
    <location>
        <position position="259"/>
    </location>
    <ligand>
        <name>ATP</name>
        <dbReference type="ChEBI" id="CHEBI:30616"/>
    </ligand>
</feature>
<comment type="catalytic activity">
    <reaction evidence="8">
        <text>L-seryl-[protein] + ATP = 3-O-(5'-adenylyl)-L-seryl-[protein] + diphosphate</text>
        <dbReference type="Rhea" id="RHEA:58120"/>
        <dbReference type="Rhea" id="RHEA-COMP:9863"/>
        <dbReference type="Rhea" id="RHEA-COMP:15073"/>
        <dbReference type="ChEBI" id="CHEBI:29999"/>
        <dbReference type="ChEBI" id="CHEBI:30616"/>
        <dbReference type="ChEBI" id="CHEBI:33019"/>
        <dbReference type="ChEBI" id="CHEBI:142516"/>
        <dbReference type="EC" id="2.7.7.108"/>
    </reaction>
</comment>
<dbReference type="PANTHER" id="PTHR32057:SF14">
    <property type="entry name" value="PROTEIN ADENYLYLTRANSFERASE SELO, MITOCHONDRIAL"/>
    <property type="match status" value="1"/>
</dbReference>
<dbReference type="PANTHER" id="PTHR32057">
    <property type="entry name" value="PROTEIN ADENYLYLTRANSFERASE SELO, MITOCHONDRIAL"/>
    <property type="match status" value="1"/>
</dbReference>
<evidence type="ECO:0000256" key="5">
    <source>
        <dbReference type="ARBA" id="ARBA00022741"/>
    </source>
</evidence>
<dbReference type="EC" id="2.7.7.-" evidence="8"/>
<evidence type="ECO:0000256" key="8">
    <source>
        <dbReference type="HAMAP-Rule" id="MF_00692"/>
    </source>
</evidence>
<dbReference type="GO" id="GO:0000287">
    <property type="term" value="F:magnesium ion binding"/>
    <property type="evidence" value="ECO:0007669"/>
    <property type="project" value="UniProtKB-UniRule"/>
</dbReference>
<keyword evidence="4 8" id="KW-0479">Metal-binding</keyword>
<feature type="binding site" evidence="8">
    <location>
        <position position="89"/>
    </location>
    <ligand>
        <name>ATP</name>
        <dbReference type="ChEBI" id="CHEBI:30616"/>
    </ligand>
</feature>
<dbReference type="HAMAP" id="MF_00692">
    <property type="entry name" value="SelO"/>
    <property type="match status" value="1"/>
</dbReference>
<evidence type="ECO:0000256" key="2">
    <source>
        <dbReference type="ARBA" id="ARBA00022679"/>
    </source>
</evidence>
<sequence>MIKFDFDNTYAKTLEGFYTPWQGAVAPDPKIIQFNQSLTRDLGLDPEALNTPEGAAIFSGSVAPEGADPLAQAYAGHQFGGFSQQLGDGRALLLGELLDKDGNRFDLQLKGSGRTPFSRGGDGKAVLGPVLREYLMGEAMHALRVPTTRALAALTTGEEVMRDGLKPGAVLARIASSHLRVGTFQFFAARQDWDKVRQLADYAIARHYPDLVSADDRYLRFLGAVVNRQADLIAKWMHVGFIHGVMNTDNMTISGETIDYGPCAFLDSYDPATVFSSIDRNGRYAFGNQPNIALWNLTRLAETLLQLIDAKDDDNAISLATDALNGFNDRYNDAWTTGMRAKIGLSTNQEGDTELLSDLLEIMTEQRVDYTQFFRALADAATGDDTKLLTLLTDPAKIAPWLATWQHRLQSELQNPTERAAAMNKINPIYIPRNHRVEEALQAAEAGDLAPFSKLLGVLQTPFTKRAGLDDYEGPAPKDAPIYQTFCGT</sequence>
<keyword evidence="3 8" id="KW-0548">Nucleotidyltransferase</keyword>
<dbReference type="GO" id="GO:0070733">
    <property type="term" value="F:AMPylase activity"/>
    <property type="evidence" value="ECO:0007669"/>
    <property type="project" value="UniProtKB-EC"/>
</dbReference>
<reference evidence="9 10" key="1">
    <citation type="submission" date="2020-08" db="EMBL/GenBank/DDBJ databases">
        <title>Genomic Encyclopedia of Type Strains, Phase IV (KMG-IV): sequencing the most valuable type-strain genomes for metagenomic binning, comparative biology and taxonomic classification.</title>
        <authorList>
            <person name="Goeker M."/>
        </authorList>
    </citation>
    <scope>NUCLEOTIDE SEQUENCE [LARGE SCALE GENOMIC DNA]</scope>
    <source>
        <strain evidence="9 10">DSM 101064</strain>
    </source>
</reference>
<evidence type="ECO:0000256" key="3">
    <source>
        <dbReference type="ARBA" id="ARBA00022695"/>
    </source>
</evidence>
<evidence type="ECO:0000256" key="6">
    <source>
        <dbReference type="ARBA" id="ARBA00022840"/>
    </source>
</evidence>
<evidence type="ECO:0000256" key="1">
    <source>
        <dbReference type="ARBA" id="ARBA00009747"/>
    </source>
</evidence>
<feature type="binding site" evidence="8">
    <location>
        <position position="259"/>
    </location>
    <ligand>
        <name>Mg(2+)</name>
        <dbReference type="ChEBI" id="CHEBI:18420"/>
    </ligand>
</feature>
<comment type="catalytic activity">
    <reaction evidence="8">
        <text>L-tyrosyl-[protein] + ATP = O-(5'-adenylyl)-L-tyrosyl-[protein] + diphosphate</text>
        <dbReference type="Rhea" id="RHEA:54288"/>
        <dbReference type="Rhea" id="RHEA-COMP:10136"/>
        <dbReference type="Rhea" id="RHEA-COMP:13846"/>
        <dbReference type="ChEBI" id="CHEBI:30616"/>
        <dbReference type="ChEBI" id="CHEBI:33019"/>
        <dbReference type="ChEBI" id="CHEBI:46858"/>
        <dbReference type="ChEBI" id="CHEBI:83624"/>
        <dbReference type="EC" id="2.7.7.108"/>
    </reaction>
</comment>
<feature type="active site" description="Proton acceptor" evidence="8">
    <location>
        <position position="249"/>
    </location>
</feature>
<keyword evidence="10" id="KW-1185">Reference proteome</keyword>
<dbReference type="NCBIfam" id="NF000658">
    <property type="entry name" value="PRK00029.1"/>
    <property type="match status" value="1"/>
</dbReference>
<keyword evidence="5 8" id="KW-0547">Nucleotide-binding</keyword>
<comment type="function">
    <text evidence="8">Nucleotidyltransferase involved in the post-translational modification of proteins. It can catalyze the addition of adenosine monophosphate (AMP) or uridine monophosphate (UMP) to a protein, resulting in modifications known as AMPylation and UMPylation.</text>
</comment>
<keyword evidence="2 8" id="KW-0808">Transferase</keyword>
<evidence type="ECO:0000256" key="4">
    <source>
        <dbReference type="ARBA" id="ARBA00022723"/>
    </source>
</evidence>
<name>A0A7W9EWY0_9RHOB</name>
<comment type="catalytic activity">
    <reaction evidence="8">
        <text>L-threonyl-[protein] + ATP = 3-O-(5'-adenylyl)-L-threonyl-[protein] + diphosphate</text>
        <dbReference type="Rhea" id="RHEA:54292"/>
        <dbReference type="Rhea" id="RHEA-COMP:11060"/>
        <dbReference type="Rhea" id="RHEA-COMP:13847"/>
        <dbReference type="ChEBI" id="CHEBI:30013"/>
        <dbReference type="ChEBI" id="CHEBI:30616"/>
        <dbReference type="ChEBI" id="CHEBI:33019"/>
        <dbReference type="ChEBI" id="CHEBI:138113"/>
        <dbReference type="EC" id="2.7.7.108"/>
    </reaction>
</comment>
<comment type="similarity">
    <text evidence="1 8">Belongs to the SELO family.</text>
</comment>
<evidence type="ECO:0000313" key="9">
    <source>
        <dbReference type="EMBL" id="MBB5721192.1"/>
    </source>
</evidence>
<feature type="binding site" evidence="8">
    <location>
        <position position="180"/>
    </location>
    <ligand>
        <name>ATP</name>
        <dbReference type="ChEBI" id="CHEBI:30616"/>
    </ligand>
</feature>
<feature type="binding site" evidence="8">
    <location>
        <position position="110"/>
    </location>
    <ligand>
        <name>ATP</name>
        <dbReference type="ChEBI" id="CHEBI:30616"/>
    </ligand>
</feature>
<comment type="catalytic activity">
    <reaction evidence="8">
        <text>L-seryl-[protein] + UTP = O-(5'-uridylyl)-L-seryl-[protein] + diphosphate</text>
        <dbReference type="Rhea" id="RHEA:64604"/>
        <dbReference type="Rhea" id="RHEA-COMP:9863"/>
        <dbReference type="Rhea" id="RHEA-COMP:16635"/>
        <dbReference type="ChEBI" id="CHEBI:29999"/>
        <dbReference type="ChEBI" id="CHEBI:33019"/>
        <dbReference type="ChEBI" id="CHEBI:46398"/>
        <dbReference type="ChEBI" id="CHEBI:156051"/>
    </reaction>
</comment>
<dbReference type="Pfam" id="PF02696">
    <property type="entry name" value="SelO"/>
    <property type="match status" value="1"/>
</dbReference>
<accession>A0A7W9EWY0</accession>
<dbReference type="InterPro" id="IPR003846">
    <property type="entry name" value="SelO"/>
</dbReference>
<comment type="catalytic activity">
    <reaction evidence="8">
        <text>L-histidyl-[protein] + UTP = N(tele)-(5'-uridylyl)-L-histidyl-[protein] + diphosphate</text>
        <dbReference type="Rhea" id="RHEA:83891"/>
        <dbReference type="Rhea" id="RHEA-COMP:9745"/>
        <dbReference type="Rhea" id="RHEA-COMP:20239"/>
        <dbReference type="ChEBI" id="CHEBI:29979"/>
        <dbReference type="ChEBI" id="CHEBI:33019"/>
        <dbReference type="ChEBI" id="CHEBI:46398"/>
        <dbReference type="ChEBI" id="CHEBI:233474"/>
    </reaction>
</comment>
<dbReference type="Proteomes" id="UP000535415">
    <property type="component" value="Unassembled WGS sequence"/>
</dbReference>
<dbReference type="EMBL" id="JACIJM010000002">
    <property type="protein sequence ID" value="MBB5721192.1"/>
    <property type="molecule type" value="Genomic_DNA"/>
</dbReference>
<organism evidence="9 10">
    <name type="scientific">Yoonia ponticola</name>
    <dbReference type="NCBI Taxonomy" id="1524255"/>
    <lineage>
        <taxon>Bacteria</taxon>
        <taxon>Pseudomonadati</taxon>
        <taxon>Pseudomonadota</taxon>
        <taxon>Alphaproteobacteria</taxon>
        <taxon>Rhodobacterales</taxon>
        <taxon>Paracoccaceae</taxon>
        <taxon>Yoonia</taxon>
    </lineage>
</organism>
<feature type="binding site" evidence="8">
    <location>
        <position position="87"/>
    </location>
    <ligand>
        <name>ATP</name>
        <dbReference type="ChEBI" id="CHEBI:30616"/>
    </ligand>
</feature>